<dbReference type="PANTHER" id="PTHR30328:SF54">
    <property type="entry name" value="HTH-TYPE TRANSCRIPTIONAL REPRESSOR SCO4008"/>
    <property type="match status" value="1"/>
</dbReference>
<dbReference type="SUPFAM" id="SSF48498">
    <property type="entry name" value="Tetracyclin repressor-like, C-terminal domain"/>
    <property type="match status" value="1"/>
</dbReference>
<feature type="domain" description="HTH tetR-type" evidence="4">
    <location>
        <begin position="23"/>
        <end position="83"/>
    </location>
</feature>
<evidence type="ECO:0000256" key="1">
    <source>
        <dbReference type="ARBA" id="ARBA00023125"/>
    </source>
</evidence>
<organism evidence="5 6">
    <name type="scientific">Roseibium aggregatum</name>
    <dbReference type="NCBI Taxonomy" id="187304"/>
    <lineage>
        <taxon>Bacteria</taxon>
        <taxon>Pseudomonadati</taxon>
        <taxon>Pseudomonadota</taxon>
        <taxon>Alphaproteobacteria</taxon>
        <taxon>Hyphomicrobiales</taxon>
        <taxon>Stappiaceae</taxon>
        <taxon>Roseibium</taxon>
    </lineage>
</organism>
<dbReference type="RefSeq" id="WP_022997922.1">
    <property type="nucleotide sequence ID" value="NZ_CP045617.1"/>
</dbReference>
<dbReference type="InterPro" id="IPR001647">
    <property type="entry name" value="HTH_TetR"/>
</dbReference>
<dbReference type="KEGG" id="lagg:B0E33_20245"/>
<proteinExistence type="predicted"/>
<dbReference type="InterPro" id="IPR009057">
    <property type="entry name" value="Homeodomain-like_sf"/>
</dbReference>
<dbReference type="EMBL" id="CXST01000001">
    <property type="protein sequence ID" value="CTQ43505.1"/>
    <property type="molecule type" value="Genomic_DNA"/>
</dbReference>
<dbReference type="AlphaFoldDB" id="A0A0M6Y061"/>
<name>A0A0M6Y061_9HYPH</name>
<dbReference type="PANTHER" id="PTHR30328">
    <property type="entry name" value="TRANSCRIPTIONAL REPRESSOR"/>
    <property type="match status" value="1"/>
</dbReference>
<accession>A0A0M6Y061</accession>
<keyword evidence="1 2" id="KW-0238">DNA-binding</keyword>
<dbReference type="InterPro" id="IPR050109">
    <property type="entry name" value="HTH-type_TetR-like_transc_reg"/>
</dbReference>
<dbReference type="Proteomes" id="UP000048926">
    <property type="component" value="Unassembled WGS sequence"/>
</dbReference>
<dbReference type="OrthoDB" id="2356263at2"/>
<evidence type="ECO:0000259" key="4">
    <source>
        <dbReference type="PROSITE" id="PS50977"/>
    </source>
</evidence>
<dbReference type="Pfam" id="PF00440">
    <property type="entry name" value="TetR_N"/>
    <property type="match status" value="1"/>
</dbReference>
<dbReference type="STRING" id="187304.B0E33_20245"/>
<sequence>MSINESELPEKNSSRGRWKQDPEGVRANILAVALEEFSANGLSGARMDEIAAKTRSSKRMIYYYFGDKESLYLKALEAAYKKVRKGEEQLELNHLPPRDALSRLVAFTFDHHRESPAFIRLVMIENIHHGRYLEQSDEIKSLNEAAISQIAGIYAKGVAEGVFRDGLTPLRIHWLISAMSFFNVSNATTFSMLFGPELQSASGQVSLKGDVCETVMRFVAA</sequence>
<feature type="DNA-binding region" description="H-T-H motif" evidence="2">
    <location>
        <begin position="46"/>
        <end position="65"/>
    </location>
</feature>
<dbReference type="SUPFAM" id="SSF46689">
    <property type="entry name" value="Homeodomain-like"/>
    <property type="match status" value="1"/>
</dbReference>
<evidence type="ECO:0000256" key="3">
    <source>
        <dbReference type="SAM" id="MobiDB-lite"/>
    </source>
</evidence>
<feature type="region of interest" description="Disordered" evidence="3">
    <location>
        <begin position="1"/>
        <end position="20"/>
    </location>
</feature>
<dbReference type="InterPro" id="IPR036271">
    <property type="entry name" value="Tet_transcr_reg_TetR-rel_C_sf"/>
</dbReference>
<dbReference type="GO" id="GO:0003677">
    <property type="term" value="F:DNA binding"/>
    <property type="evidence" value="ECO:0007669"/>
    <property type="project" value="UniProtKB-UniRule"/>
</dbReference>
<feature type="compositionally biased region" description="Basic and acidic residues" evidence="3">
    <location>
        <begin position="8"/>
        <end position="20"/>
    </location>
</feature>
<dbReference type="InterPro" id="IPR041474">
    <property type="entry name" value="NicS_C"/>
</dbReference>
<dbReference type="Pfam" id="PF17938">
    <property type="entry name" value="TetR_C_29"/>
    <property type="match status" value="1"/>
</dbReference>
<evidence type="ECO:0000313" key="5">
    <source>
        <dbReference type="EMBL" id="CTQ43505.1"/>
    </source>
</evidence>
<protein>
    <submittedName>
        <fullName evidence="5">Nicotinate degradation protein S</fullName>
    </submittedName>
</protein>
<gene>
    <name evidence="5" type="primary">nicS</name>
    <name evidence="5" type="ORF">LAL4801_01944</name>
</gene>
<dbReference type="Gene3D" id="1.10.357.10">
    <property type="entry name" value="Tetracycline Repressor, domain 2"/>
    <property type="match status" value="1"/>
</dbReference>
<dbReference type="PRINTS" id="PR00455">
    <property type="entry name" value="HTHTETR"/>
</dbReference>
<keyword evidence="6" id="KW-1185">Reference proteome</keyword>
<evidence type="ECO:0000313" key="6">
    <source>
        <dbReference type="Proteomes" id="UP000048926"/>
    </source>
</evidence>
<dbReference type="PROSITE" id="PS50977">
    <property type="entry name" value="HTH_TETR_2"/>
    <property type="match status" value="1"/>
</dbReference>
<evidence type="ECO:0000256" key="2">
    <source>
        <dbReference type="PROSITE-ProRule" id="PRU00335"/>
    </source>
</evidence>
<reference evidence="6" key="1">
    <citation type="submission" date="2015-07" db="EMBL/GenBank/DDBJ databases">
        <authorList>
            <person name="Rodrigo-Torres Lidia"/>
            <person name="Arahal R.David."/>
        </authorList>
    </citation>
    <scope>NUCLEOTIDE SEQUENCE [LARGE SCALE GENOMIC DNA]</scope>
    <source>
        <strain evidence="6">CECT 4801</strain>
    </source>
</reference>